<dbReference type="GO" id="GO:0005743">
    <property type="term" value="C:mitochondrial inner membrane"/>
    <property type="evidence" value="ECO:0007669"/>
    <property type="project" value="UniProtKB-SubCell"/>
</dbReference>
<keyword evidence="5" id="KW-0472">Membrane</keyword>
<keyword evidence="2" id="KW-0999">Mitochondrion inner membrane</keyword>
<keyword evidence="3" id="KW-0809">Transit peptide</keyword>
<comment type="caution">
    <text evidence="7">The sequence shown here is derived from an EMBL/GenBank/DDBJ whole genome shotgun (WGS) entry which is preliminary data.</text>
</comment>
<dbReference type="InterPro" id="IPR001349">
    <property type="entry name" value="Cyt_c_oxidase_su6a"/>
</dbReference>
<keyword evidence="4" id="KW-0496">Mitochondrion</keyword>
<name>A0ABD0TLQ4_LOXSC</name>
<evidence type="ECO:0000313" key="7">
    <source>
        <dbReference type="EMBL" id="KAL0850256.1"/>
    </source>
</evidence>
<reference evidence="7 8" key="1">
    <citation type="submission" date="2024-06" db="EMBL/GenBank/DDBJ databases">
        <title>A chromosome-level genome assembly of beet webworm, Loxostege sticticalis.</title>
        <authorList>
            <person name="Zhang Y."/>
        </authorList>
    </citation>
    <scope>NUCLEOTIDE SEQUENCE [LARGE SCALE GENOMIC DNA]</scope>
    <source>
        <strain evidence="7">AQ028</strain>
        <tissue evidence="7">Male pupae</tissue>
    </source>
</reference>
<dbReference type="PANTHER" id="PTHR11504:SF0">
    <property type="entry name" value="CYTOCHROME C OXIDASE SUBUNIT"/>
    <property type="match status" value="1"/>
</dbReference>
<comment type="subcellular location">
    <subcellularLocation>
        <location evidence="1">Mitochondrion inner membrane</location>
    </subcellularLocation>
</comment>
<organism evidence="7 8">
    <name type="scientific">Loxostege sticticalis</name>
    <name type="common">Beet webworm moth</name>
    <dbReference type="NCBI Taxonomy" id="481309"/>
    <lineage>
        <taxon>Eukaryota</taxon>
        <taxon>Metazoa</taxon>
        <taxon>Ecdysozoa</taxon>
        <taxon>Arthropoda</taxon>
        <taxon>Hexapoda</taxon>
        <taxon>Insecta</taxon>
        <taxon>Pterygota</taxon>
        <taxon>Neoptera</taxon>
        <taxon>Endopterygota</taxon>
        <taxon>Lepidoptera</taxon>
        <taxon>Glossata</taxon>
        <taxon>Ditrysia</taxon>
        <taxon>Pyraloidea</taxon>
        <taxon>Crambidae</taxon>
        <taxon>Pyraustinae</taxon>
        <taxon>Loxostege</taxon>
    </lineage>
</organism>
<proteinExistence type="inferred from homology"/>
<evidence type="ECO:0000256" key="5">
    <source>
        <dbReference type="ARBA" id="ARBA00023136"/>
    </source>
</evidence>
<evidence type="ECO:0000256" key="2">
    <source>
        <dbReference type="ARBA" id="ARBA00022792"/>
    </source>
</evidence>
<dbReference type="Pfam" id="PF02046">
    <property type="entry name" value="COX6A"/>
    <property type="match status" value="1"/>
</dbReference>
<evidence type="ECO:0000256" key="4">
    <source>
        <dbReference type="ARBA" id="ARBA00023128"/>
    </source>
</evidence>
<dbReference type="InterPro" id="IPR036418">
    <property type="entry name" value="Cyt_c_oxidase_su6a_sf"/>
</dbReference>
<evidence type="ECO:0000256" key="6">
    <source>
        <dbReference type="RuleBase" id="RU004396"/>
    </source>
</evidence>
<evidence type="ECO:0000256" key="3">
    <source>
        <dbReference type="ARBA" id="ARBA00022946"/>
    </source>
</evidence>
<sequence length="142" mass="16276">MLYCGKFINSRLGVRTYSLCCPPRQPPCGGSGKGGGRRICPPTDCKPKPFAPNPCVPRYHHGKDTWKKYRALAMFVCVPIIIIQAIRAFGQEPHHKEPCRDYEYMRIRTKRYPWGSGNETFFHNDHFNHLPGECEPPPLDCD</sequence>
<comment type="similarity">
    <text evidence="6">Belongs to the cytochrome c oxidase subunit 6A family.</text>
</comment>
<evidence type="ECO:0000313" key="8">
    <source>
        <dbReference type="Proteomes" id="UP001549921"/>
    </source>
</evidence>
<dbReference type="Gene3D" id="4.10.95.10">
    <property type="entry name" value="Cytochrome c oxidase, subunit VIa"/>
    <property type="match status" value="1"/>
</dbReference>
<accession>A0ABD0TLQ4</accession>
<dbReference type="SUPFAM" id="SSF81411">
    <property type="entry name" value="Mitochondrial cytochrome c oxidase subunit VIa"/>
    <property type="match status" value="1"/>
</dbReference>
<dbReference type="AlphaFoldDB" id="A0ABD0TLQ4"/>
<dbReference type="Proteomes" id="UP001549921">
    <property type="component" value="Unassembled WGS sequence"/>
</dbReference>
<protein>
    <recommendedName>
        <fullName evidence="9">Cytochrome c oxidase subunit</fullName>
    </recommendedName>
</protein>
<evidence type="ECO:0000256" key="1">
    <source>
        <dbReference type="ARBA" id="ARBA00004273"/>
    </source>
</evidence>
<dbReference type="EMBL" id="JBEDNZ010000003">
    <property type="protein sequence ID" value="KAL0850256.1"/>
    <property type="molecule type" value="Genomic_DNA"/>
</dbReference>
<gene>
    <name evidence="7" type="ORF">ABMA28_012101</name>
</gene>
<dbReference type="PANTHER" id="PTHR11504">
    <property type="entry name" value="CYTOCHROME C OXIDASE POLYPEPTIDE VIA"/>
    <property type="match status" value="1"/>
</dbReference>
<evidence type="ECO:0008006" key="9">
    <source>
        <dbReference type="Google" id="ProtNLM"/>
    </source>
</evidence>